<keyword evidence="1" id="KW-0175">Coiled coil</keyword>
<dbReference type="EMBL" id="JALLPB020000539">
    <property type="protein sequence ID" value="KAL3808158.1"/>
    <property type="molecule type" value="Genomic_DNA"/>
</dbReference>
<feature type="compositionally biased region" description="Basic and acidic residues" evidence="2">
    <location>
        <begin position="1311"/>
        <end position="1323"/>
    </location>
</feature>
<sequence length="1323" mass="147186">MDVIAAIQAAKNQLEAEKSRKQSMQVQNRPSQPSPNIEQSPHTTSATTATTNLNNNNAARGREGYSSSSSSHPPRGAPPPPTNVVSFDSARRQPQPQQQQQLPLPAEYVPWGSLNGGGSRPYDDVDDGDSITSSLSGTLPGETPPPQEGHTAGVDEGSPIAGDEWRGVVRREGDERRCRPPHPPLSCPGGGVGAGVAGPKAPLAWRRGRDGKERGGGGGGDDDDKRRIEEIMSAYKGKVDNILRRQQGGSEEGVGMGGGIVSPKGRSRSFSGMVSGASASGIHNEVGAAASTTAPTRTKTNNDGSGEGGGESKIDDILSTYKKRVGEIMSKNLTTTATTAAATGNPFSSSPRSSVALAVDEAIPDDGGIDHDDVREGAVDMGNGNSTNVRSMSERANAILQTVQEVRHGGVGSGGDHRTRSMSTGSDGGRSRDSYISGASSASEMSSLIEGAAHGYNQQPPRQSPAPPQVNDMTGSSGPAAHLMSPSPAKRKDSLSRAQAVLTESATDRVPKSWQSFSHRNDNTAVMTKGTLYSEIEDERKRRLELEKRIAEANQREEELSRENRRLEKNWSEVKSQLDIVQAELRSNKYSLSEQASRIKDLERKLKNEKDRYEELERERDAMKEEYDQDLEEQKDINRQLEQMVMSEEFEKELEDEINQVKELEHANRRFKVKIEMLEREKSTIVKKYDAKIEEYTNKVTSLEEQYSESETRARQLEEKARKSAEEWDVKLADEKSHARDVQNDLEKAETKLKGMEAELAELRDSCSKIDEYEQVLGKLMERNEELETEVKEAKDQVKGATDEIDMANRQVELIDRRRAAKIKHLEEKIEEQRVVIEQQQETLDESVKTILKLYSLNNTRSDDLSVMSEEKLTDMARAMVPRLGANQSKLSPIHDEDRGGMSLLPGYTNKRPNVVARSMTSTGINSTRRRELTEEVENLRQRKSRARSTGRSSNLESSAETLLPMEEYQFKPRPSRTRSTGRSDDRNEIYNAGDSLTLDSLIKPRQSRARSTGRTQDRSEIYNDADSLTMDSQIKPRHMSRGRRGERTESIRQLTDRARTPAQSRSLSPITPRPSASHRLQVDYDPTGPASQSRALVPVIPKESDDPYGGQYNDPPRRSSTRRELVVDRDRGAMYDPPYNESTTYVSRQPGYDKHQRPRSRSAHRSRQHVPHHSQSFGSGHPSHRDRREESERKDSYRHEGDQRERDRGGYRSDQNRERDGRDRDSDRNIGRGANDFYYRGRARQGRSGVYPPKERNSSYRSGGGYGNHREEASSRRYARDPSTAGDTIISDDGGGGGGDGGWRGMNGTNRDRGRAQPRREP</sequence>
<feature type="compositionally biased region" description="Polar residues" evidence="2">
    <location>
        <begin position="22"/>
        <end position="42"/>
    </location>
</feature>
<feature type="compositionally biased region" description="Gly residues" evidence="2">
    <location>
        <begin position="250"/>
        <end position="260"/>
    </location>
</feature>
<evidence type="ECO:0000313" key="4">
    <source>
        <dbReference type="Proteomes" id="UP001530377"/>
    </source>
</evidence>
<evidence type="ECO:0000313" key="3">
    <source>
        <dbReference type="EMBL" id="KAL3808158.1"/>
    </source>
</evidence>
<feature type="compositionally biased region" description="Basic residues" evidence="2">
    <location>
        <begin position="1157"/>
        <end position="1173"/>
    </location>
</feature>
<feature type="region of interest" description="Disordered" evidence="2">
    <location>
        <begin position="14"/>
        <end position="226"/>
    </location>
</feature>
<feature type="compositionally biased region" description="Low complexity" evidence="2">
    <location>
        <begin position="93"/>
        <end position="105"/>
    </location>
</feature>
<feature type="compositionally biased region" description="Basic and acidic residues" evidence="2">
    <location>
        <begin position="1269"/>
        <end position="1281"/>
    </location>
</feature>
<feature type="compositionally biased region" description="Low complexity" evidence="2">
    <location>
        <begin position="43"/>
        <end position="74"/>
    </location>
</feature>
<protein>
    <submittedName>
        <fullName evidence="3">Uncharacterized protein</fullName>
    </submittedName>
</protein>
<organism evidence="3 4">
    <name type="scientific">Cyclostephanos tholiformis</name>
    <dbReference type="NCBI Taxonomy" id="382380"/>
    <lineage>
        <taxon>Eukaryota</taxon>
        <taxon>Sar</taxon>
        <taxon>Stramenopiles</taxon>
        <taxon>Ochrophyta</taxon>
        <taxon>Bacillariophyta</taxon>
        <taxon>Coscinodiscophyceae</taxon>
        <taxon>Thalassiosirophycidae</taxon>
        <taxon>Stephanodiscales</taxon>
        <taxon>Stephanodiscaceae</taxon>
        <taxon>Cyclostephanos</taxon>
    </lineage>
</organism>
<dbReference type="Proteomes" id="UP001530377">
    <property type="component" value="Unassembled WGS sequence"/>
</dbReference>
<feature type="region of interest" description="Disordered" evidence="2">
    <location>
        <begin position="922"/>
        <end position="1323"/>
    </location>
</feature>
<proteinExistence type="predicted"/>
<name>A0ABD3R5N2_9STRA</name>
<feature type="compositionally biased region" description="Basic and acidic residues" evidence="2">
    <location>
        <begin position="1044"/>
        <end position="1060"/>
    </location>
</feature>
<reference evidence="3 4" key="1">
    <citation type="submission" date="2024-10" db="EMBL/GenBank/DDBJ databases">
        <title>Updated reference genomes for cyclostephanoid diatoms.</title>
        <authorList>
            <person name="Roberts W.R."/>
            <person name="Alverson A.J."/>
        </authorList>
    </citation>
    <scope>NUCLEOTIDE SEQUENCE [LARGE SCALE GENOMIC DNA]</scope>
    <source>
        <strain evidence="3 4">AJA228-03</strain>
    </source>
</reference>
<feature type="compositionally biased region" description="Polar residues" evidence="2">
    <location>
        <begin position="950"/>
        <end position="961"/>
    </location>
</feature>
<keyword evidence="4" id="KW-1185">Reference proteome</keyword>
<evidence type="ECO:0000256" key="2">
    <source>
        <dbReference type="SAM" id="MobiDB-lite"/>
    </source>
</evidence>
<gene>
    <name evidence="3" type="ORF">ACHAXA_003556</name>
</gene>
<dbReference type="PANTHER" id="PTHR32258">
    <property type="entry name" value="PROTEIN NETWORKED 4A"/>
    <property type="match status" value="1"/>
</dbReference>
<dbReference type="PANTHER" id="PTHR32258:SF28">
    <property type="entry name" value="PROTEIN NETWORKED 3A-RELATED"/>
    <property type="match status" value="1"/>
</dbReference>
<evidence type="ECO:0000256" key="1">
    <source>
        <dbReference type="SAM" id="Coils"/>
    </source>
</evidence>
<feature type="region of interest" description="Disordered" evidence="2">
    <location>
        <begin position="406"/>
        <end position="516"/>
    </location>
</feature>
<feature type="coiled-coil region" evidence="1">
    <location>
        <begin position="536"/>
        <end position="843"/>
    </location>
</feature>
<feature type="compositionally biased region" description="Basic and acidic residues" evidence="2">
    <location>
        <begin position="1116"/>
        <end position="1134"/>
    </location>
</feature>
<feature type="compositionally biased region" description="Basic and acidic residues" evidence="2">
    <location>
        <begin position="163"/>
        <end position="178"/>
    </location>
</feature>
<feature type="compositionally biased region" description="Low complexity" evidence="2">
    <location>
        <begin position="434"/>
        <end position="447"/>
    </location>
</feature>
<feature type="region of interest" description="Disordered" evidence="2">
    <location>
        <begin position="239"/>
        <end position="316"/>
    </location>
</feature>
<feature type="compositionally biased region" description="Basic and acidic residues" evidence="2">
    <location>
        <begin position="929"/>
        <end position="941"/>
    </location>
</feature>
<feature type="region of interest" description="Disordered" evidence="2">
    <location>
        <begin position="890"/>
        <end position="910"/>
    </location>
</feature>
<feature type="compositionally biased region" description="Basic and acidic residues" evidence="2">
    <location>
        <begin position="1187"/>
        <end position="1231"/>
    </location>
</feature>
<feature type="compositionally biased region" description="Polar residues" evidence="2">
    <location>
        <begin position="290"/>
        <end position="303"/>
    </location>
</feature>
<accession>A0ABD3R5N2</accession>
<feature type="compositionally biased region" description="Gly residues" evidence="2">
    <location>
        <begin position="1294"/>
        <end position="1306"/>
    </location>
</feature>
<comment type="caution">
    <text evidence="3">The sequence shown here is derived from an EMBL/GenBank/DDBJ whole genome shotgun (WGS) entry which is preliminary data.</text>
</comment>
<dbReference type="Gene3D" id="1.10.287.1490">
    <property type="match status" value="1"/>
</dbReference>
<dbReference type="InterPro" id="IPR051861">
    <property type="entry name" value="NET_actin-binding_domain"/>
</dbReference>